<dbReference type="PANTHER" id="PTHR35535">
    <property type="entry name" value="HEAT SHOCK PROTEIN HSLJ"/>
    <property type="match status" value="1"/>
</dbReference>
<keyword evidence="6" id="KW-1185">Reference proteome</keyword>
<dbReference type="AlphaFoldDB" id="A0A7G9RST9"/>
<feature type="chain" id="PRO_5029011788" evidence="2">
    <location>
        <begin position="33"/>
        <end position="301"/>
    </location>
</feature>
<evidence type="ECO:0000259" key="3">
    <source>
        <dbReference type="Pfam" id="PF03724"/>
    </source>
</evidence>
<dbReference type="RefSeq" id="WP_187599236.1">
    <property type="nucleotide sequence ID" value="NZ_CP060714.1"/>
</dbReference>
<feature type="signal peptide" evidence="2">
    <location>
        <begin position="1"/>
        <end position="32"/>
    </location>
</feature>
<feature type="domain" description="DUF4377" evidence="4">
    <location>
        <begin position="209"/>
        <end position="296"/>
    </location>
</feature>
<dbReference type="PROSITE" id="PS51257">
    <property type="entry name" value="PROKAR_LIPOPROTEIN"/>
    <property type="match status" value="1"/>
</dbReference>
<reference evidence="5 6" key="1">
    <citation type="submission" date="2020-08" db="EMBL/GenBank/DDBJ databases">
        <title>Genome sequence of Diaphorobacter ruginosibacter DSM 27467T.</title>
        <authorList>
            <person name="Hyun D.-W."/>
            <person name="Bae J.-W."/>
        </authorList>
    </citation>
    <scope>NUCLEOTIDE SEQUENCE [LARGE SCALE GENOMIC DNA]</scope>
    <source>
        <strain evidence="5 6">DSM 27467</strain>
    </source>
</reference>
<dbReference type="Gene3D" id="2.40.128.270">
    <property type="match status" value="1"/>
</dbReference>
<proteinExistence type="predicted"/>
<gene>
    <name evidence="5" type="ORF">H9K76_07550</name>
</gene>
<dbReference type="InterPro" id="IPR025485">
    <property type="entry name" value="DUF4377"/>
</dbReference>
<dbReference type="KEGG" id="drg:H9K76_07550"/>
<organism evidence="5 6">
    <name type="scientific">Diaphorobacter ruginosibacter</name>
    <dbReference type="NCBI Taxonomy" id="1715720"/>
    <lineage>
        <taxon>Bacteria</taxon>
        <taxon>Pseudomonadati</taxon>
        <taxon>Pseudomonadota</taxon>
        <taxon>Betaproteobacteria</taxon>
        <taxon>Burkholderiales</taxon>
        <taxon>Comamonadaceae</taxon>
        <taxon>Diaphorobacter</taxon>
    </lineage>
</organism>
<keyword evidence="2" id="KW-0732">Signal</keyword>
<evidence type="ECO:0000313" key="6">
    <source>
        <dbReference type="Proteomes" id="UP000515811"/>
    </source>
</evidence>
<dbReference type="PANTHER" id="PTHR35535:SF1">
    <property type="entry name" value="HEAT SHOCK PROTEIN HSLJ"/>
    <property type="match status" value="1"/>
</dbReference>
<accession>A0A7G9RST9</accession>
<dbReference type="Proteomes" id="UP000515811">
    <property type="component" value="Chromosome"/>
</dbReference>
<evidence type="ECO:0000313" key="5">
    <source>
        <dbReference type="EMBL" id="QNN58664.1"/>
    </source>
</evidence>
<feature type="compositionally biased region" description="Polar residues" evidence="1">
    <location>
        <begin position="37"/>
        <end position="49"/>
    </location>
</feature>
<evidence type="ECO:0000256" key="2">
    <source>
        <dbReference type="SAM" id="SignalP"/>
    </source>
</evidence>
<feature type="region of interest" description="Disordered" evidence="1">
    <location>
        <begin position="37"/>
        <end position="61"/>
    </location>
</feature>
<feature type="domain" description="DUF306" evidence="3">
    <location>
        <begin position="95"/>
        <end position="167"/>
    </location>
</feature>
<evidence type="ECO:0000256" key="1">
    <source>
        <dbReference type="SAM" id="MobiDB-lite"/>
    </source>
</evidence>
<sequence>MKTSARLPARSMPRLLQLASIAAAAAVLTACAAPDASKTQQPAPVSTPSTQAPVPPVTAQPAAPQASAAQLLPQYLWSVVKVTGPDNQMLNGWLIADKESPVLQFRNGQVGVQNLCNLVSAGYTTNLDKIEMTRPVSTMRACVDEAKMVQERKVTLQLPLAQRFEVFPAANGEPIRMLLTFSDGVRWELMGSPTPETRYGSAGERMFLEVAPEKVACNHPLMRDAKCLKVRDIAFDSKGIKRVTGEWRIMQGSIEGYNFEPGIRNVLRVNRYSMAKNGVLPADAPSHAYVLDMIVESERVR</sequence>
<dbReference type="InterPro" id="IPR005184">
    <property type="entry name" value="DUF306_Meta_HslJ"/>
</dbReference>
<dbReference type="EMBL" id="CP060714">
    <property type="protein sequence ID" value="QNN58664.1"/>
    <property type="molecule type" value="Genomic_DNA"/>
</dbReference>
<protein>
    <submittedName>
        <fullName evidence="5">DUF4377 domain-containing protein</fullName>
    </submittedName>
</protein>
<dbReference type="InterPro" id="IPR053147">
    <property type="entry name" value="Hsp_HslJ-like"/>
</dbReference>
<evidence type="ECO:0000259" key="4">
    <source>
        <dbReference type="Pfam" id="PF14302"/>
    </source>
</evidence>
<name>A0A7G9RST9_9BURK</name>
<dbReference type="Pfam" id="PF03724">
    <property type="entry name" value="META"/>
    <property type="match status" value="1"/>
</dbReference>
<dbReference type="Pfam" id="PF14302">
    <property type="entry name" value="DUF4377"/>
    <property type="match status" value="1"/>
</dbReference>
<dbReference type="InterPro" id="IPR038670">
    <property type="entry name" value="HslJ-like_sf"/>
</dbReference>